<dbReference type="Proteomes" id="UP000011783">
    <property type="component" value="Unassembled WGS sequence"/>
</dbReference>
<sequence length="38" mass="4220">MGDSLGHLSQLSKNWKKVRSKNPLLPIKTIPGARMLFG</sequence>
<gene>
    <name evidence="1" type="ORF">LEP1GSC123_1303</name>
</gene>
<dbReference type="AlphaFoldDB" id="M3GSE2"/>
<comment type="caution">
    <text evidence="1">The sequence shown here is derived from an EMBL/GenBank/DDBJ whole genome shotgun (WGS) entry which is preliminary data.</text>
</comment>
<reference evidence="1 2" key="1">
    <citation type="submission" date="2013-01" db="EMBL/GenBank/DDBJ databases">
        <authorList>
            <person name="Harkins D.M."/>
            <person name="Durkin A.S."/>
            <person name="Brinkac L.M."/>
            <person name="Haft D.H."/>
            <person name="Selengut J.D."/>
            <person name="Sanka R."/>
            <person name="DePew J."/>
            <person name="Purushe J."/>
            <person name="Picardeau M."/>
            <person name="Werts C."/>
            <person name="Goarant C."/>
            <person name="Vinetz J.M."/>
            <person name="Sutton G.G."/>
            <person name="Nierman W.C."/>
            <person name="Fouts D.E."/>
        </authorList>
    </citation>
    <scope>NUCLEOTIDE SEQUENCE [LARGE SCALE GENOMIC DNA]</scope>
    <source>
        <strain evidence="1 2">200701203</strain>
    </source>
</reference>
<evidence type="ECO:0000313" key="1">
    <source>
        <dbReference type="EMBL" id="EMF97753.1"/>
    </source>
</evidence>
<protein>
    <submittedName>
        <fullName evidence="1">Uncharacterized protein</fullName>
    </submittedName>
</protein>
<proteinExistence type="predicted"/>
<dbReference type="BioCyc" id="LBOR1193007:G11KN-1555-MONOMER"/>
<evidence type="ECO:0000313" key="2">
    <source>
        <dbReference type="Proteomes" id="UP000011783"/>
    </source>
</evidence>
<dbReference type="EMBL" id="AKWO02000109">
    <property type="protein sequence ID" value="EMF97753.1"/>
    <property type="molecule type" value="Genomic_DNA"/>
</dbReference>
<organism evidence="1 2">
    <name type="scientific">Leptospira borgpetersenii str. 200701203</name>
    <dbReference type="NCBI Taxonomy" id="1193007"/>
    <lineage>
        <taxon>Bacteria</taxon>
        <taxon>Pseudomonadati</taxon>
        <taxon>Spirochaetota</taxon>
        <taxon>Spirochaetia</taxon>
        <taxon>Leptospirales</taxon>
        <taxon>Leptospiraceae</taxon>
        <taxon>Leptospira</taxon>
    </lineage>
</organism>
<accession>M3GSE2</accession>
<name>M3GSE2_LEPBO</name>